<sequence>MDYVHQDHTSLDHFYSMIRGSLTEPRRKPNHDDEIWGFCLSVKLADLDALRCPRPLMIALLSFCGLEMEESRSEWFLILKSRENLTYMS</sequence>
<dbReference type="AlphaFoldDB" id="A0AAV4R453"/>
<evidence type="ECO:0000313" key="1">
    <source>
        <dbReference type="EMBL" id="GIY15086.1"/>
    </source>
</evidence>
<dbReference type="EMBL" id="BPLR01007194">
    <property type="protein sequence ID" value="GIY15086.1"/>
    <property type="molecule type" value="Genomic_DNA"/>
</dbReference>
<protein>
    <submittedName>
        <fullName evidence="1">Uncharacterized protein</fullName>
    </submittedName>
</protein>
<name>A0AAV4R453_CAEEX</name>
<dbReference type="Proteomes" id="UP001054945">
    <property type="component" value="Unassembled WGS sequence"/>
</dbReference>
<evidence type="ECO:0000313" key="2">
    <source>
        <dbReference type="Proteomes" id="UP001054945"/>
    </source>
</evidence>
<organism evidence="1 2">
    <name type="scientific">Caerostris extrusa</name>
    <name type="common">Bark spider</name>
    <name type="synonym">Caerostris bankana</name>
    <dbReference type="NCBI Taxonomy" id="172846"/>
    <lineage>
        <taxon>Eukaryota</taxon>
        <taxon>Metazoa</taxon>
        <taxon>Ecdysozoa</taxon>
        <taxon>Arthropoda</taxon>
        <taxon>Chelicerata</taxon>
        <taxon>Arachnida</taxon>
        <taxon>Araneae</taxon>
        <taxon>Araneomorphae</taxon>
        <taxon>Entelegynae</taxon>
        <taxon>Araneoidea</taxon>
        <taxon>Araneidae</taxon>
        <taxon>Caerostris</taxon>
    </lineage>
</organism>
<reference evidence="1 2" key="1">
    <citation type="submission" date="2021-06" db="EMBL/GenBank/DDBJ databases">
        <title>Caerostris extrusa draft genome.</title>
        <authorList>
            <person name="Kono N."/>
            <person name="Arakawa K."/>
        </authorList>
    </citation>
    <scope>NUCLEOTIDE SEQUENCE [LARGE SCALE GENOMIC DNA]</scope>
</reference>
<gene>
    <name evidence="1" type="ORF">CEXT_212671</name>
</gene>
<keyword evidence="2" id="KW-1185">Reference proteome</keyword>
<accession>A0AAV4R453</accession>
<comment type="caution">
    <text evidence="1">The sequence shown here is derived from an EMBL/GenBank/DDBJ whole genome shotgun (WGS) entry which is preliminary data.</text>
</comment>
<proteinExistence type="predicted"/>